<dbReference type="PANTHER" id="PTHR24248">
    <property type="entry name" value="ADRENERGIC RECEPTOR-RELATED G-PROTEIN COUPLED RECEPTOR"/>
    <property type="match status" value="1"/>
</dbReference>
<dbReference type="AlphaFoldDB" id="A0A8S3ZG33"/>
<dbReference type="GO" id="GO:0005886">
    <property type="term" value="C:plasma membrane"/>
    <property type="evidence" value="ECO:0007669"/>
    <property type="project" value="UniProtKB-SubCell"/>
</dbReference>
<evidence type="ECO:0000259" key="11">
    <source>
        <dbReference type="PROSITE" id="PS50262"/>
    </source>
</evidence>
<evidence type="ECO:0000256" key="9">
    <source>
        <dbReference type="RuleBase" id="RU000688"/>
    </source>
</evidence>
<keyword evidence="7 9" id="KW-0675">Receptor</keyword>
<dbReference type="Gene3D" id="1.20.1070.10">
    <property type="entry name" value="Rhodopsin 7-helix transmembrane proteins"/>
    <property type="match status" value="1"/>
</dbReference>
<evidence type="ECO:0000313" key="12">
    <source>
        <dbReference type="EMBL" id="CAG5126660.1"/>
    </source>
</evidence>
<feature type="transmembrane region" description="Helical" evidence="10">
    <location>
        <begin position="13"/>
        <end position="35"/>
    </location>
</feature>
<evidence type="ECO:0000256" key="3">
    <source>
        <dbReference type="ARBA" id="ARBA00022692"/>
    </source>
</evidence>
<dbReference type="GO" id="GO:0043410">
    <property type="term" value="P:positive regulation of MAPK cascade"/>
    <property type="evidence" value="ECO:0007669"/>
    <property type="project" value="TreeGrafter"/>
</dbReference>
<comment type="similarity">
    <text evidence="9">Belongs to the G-protein coupled receptor 1 family.</text>
</comment>
<evidence type="ECO:0000256" key="6">
    <source>
        <dbReference type="ARBA" id="ARBA00023136"/>
    </source>
</evidence>
<evidence type="ECO:0000256" key="1">
    <source>
        <dbReference type="ARBA" id="ARBA00004651"/>
    </source>
</evidence>
<organism evidence="12 13">
    <name type="scientific">Candidula unifasciata</name>
    <dbReference type="NCBI Taxonomy" id="100452"/>
    <lineage>
        <taxon>Eukaryota</taxon>
        <taxon>Metazoa</taxon>
        <taxon>Spiralia</taxon>
        <taxon>Lophotrochozoa</taxon>
        <taxon>Mollusca</taxon>
        <taxon>Gastropoda</taxon>
        <taxon>Heterobranchia</taxon>
        <taxon>Euthyneura</taxon>
        <taxon>Panpulmonata</taxon>
        <taxon>Eupulmonata</taxon>
        <taxon>Stylommatophora</taxon>
        <taxon>Helicina</taxon>
        <taxon>Helicoidea</taxon>
        <taxon>Geomitridae</taxon>
        <taxon>Candidula</taxon>
    </lineage>
</organism>
<comment type="subcellular location">
    <subcellularLocation>
        <location evidence="1">Cell membrane</location>
        <topology evidence="1">Multi-pass membrane protein</topology>
    </subcellularLocation>
</comment>
<keyword evidence="8 9" id="KW-0807">Transducer</keyword>
<keyword evidence="5 9" id="KW-0297">G-protein coupled receptor</keyword>
<feature type="domain" description="G-protein coupled receptors family 1 profile" evidence="11">
    <location>
        <begin position="1"/>
        <end position="223"/>
    </location>
</feature>
<reference evidence="12" key="1">
    <citation type="submission" date="2021-04" db="EMBL/GenBank/DDBJ databases">
        <authorList>
            <consortium name="Molecular Ecology Group"/>
        </authorList>
    </citation>
    <scope>NUCLEOTIDE SEQUENCE</scope>
</reference>
<dbReference type="GO" id="GO:0071880">
    <property type="term" value="P:adenylate cyclase-activating adrenergic receptor signaling pathway"/>
    <property type="evidence" value="ECO:0007669"/>
    <property type="project" value="TreeGrafter"/>
</dbReference>
<evidence type="ECO:0000256" key="5">
    <source>
        <dbReference type="ARBA" id="ARBA00023040"/>
    </source>
</evidence>
<dbReference type="EMBL" id="CAJHNH020002418">
    <property type="protein sequence ID" value="CAG5126660.1"/>
    <property type="molecule type" value="Genomic_DNA"/>
</dbReference>
<dbReference type="PRINTS" id="PR00237">
    <property type="entry name" value="GPCRRHODOPSN"/>
</dbReference>
<keyword evidence="3 9" id="KW-0812">Transmembrane</keyword>
<keyword evidence="13" id="KW-1185">Reference proteome</keyword>
<dbReference type="GO" id="GO:0004993">
    <property type="term" value="F:G protein-coupled serotonin receptor activity"/>
    <property type="evidence" value="ECO:0007669"/>
    <property type="project" value="UniProtKB-ARBA"/>
</dbReference>
<dbReference type="PROSITE" id="PS00237">
    <property type="entry name" value="G_PROTEIN_RECEP_F1_1"/>
    <property type="match status" value="1"/>
</dbReference>
<dbReference type="PROSITE" id="PS50262">
    <property type="entry name" value="G_PROTEIN_RECEP_F1_2"/>
    <property type="match status" value="1"/>
</dbReference>
<evidence type="ECO:0000256" key="2">
    <source>
        <dbReference type="ARBA" id="ARBA00022475"/>
    </source>
</evidence>
<comment type="caution">
    <text evidence="12">The sequence shown here is derived from an EMBL/GenBank/DDBJ whole genome shotgun (WGS) entry which is preliminary data.</text>
</comment>
<gene>
    <name evidence="12" type="ORF">CUNI_LOCUS12218</name>
</gene>
<feature type="transmembrane region" description="Helical" evidence="10">
    <location>
        <begin position="171"/>
        <end position="192"/>
    </location>
</feature>
<evidence type="ECO:0000313" key="13">
    <source>
        <dbReference type="Proteomes" id="UP000678393"/>
    </source>
</evidence>
<dbReference type="Pfam" id="PF00001">
    <property type="entry name" value="7tm_1"/>
    <property type="match status" value="1"/>
</dbReference>
<protein>
    <recommendedName>
        <fullName evidence="11">G-protein coupled receptors family 1 profile domain-containing protein</fullName>
    </recommendedName>
</protein>
<evidence type="ECO:0000256" key="8">
    <source>
        <dbReference type="ARBA" id="ARBA00023224"/>
    </source>
</evidence>
<evidence type="ECO:0000256" key="4">
    <source>
        <dbReference type="ARBA" id="ARBA00022989"/>
    </source>
</evidence>
<evidence type="ECO:0000256" key="10">
    <source>
        <dbReference type="SAM" id="Phobius"/>
    </source>
</evidence>
<dbReference type="PRINTS" id="PR01102">
    <property type="entry name" value="5HT6RECEPTR"/>
</dbReference>
<feature type="non-terminal residue" evidence="12">
    <location>
        <position position="1"/>
    </location>
</feature>
<sequence>VYGYWILSHEFCVVWASFDVMLCSASVLNVCAISFDRYLAIISPLRYKSLMTFRRALILLTILWTVSVLSSFVPITNGWHNSQINSLFNLTMMTPEPQCVLTVSLPYAVLAGSITIMIPIIIALVFYFKVSEEAKRQSLFVRTLIAPSRVLLGQDVTSKSLREPFTRKSTITLGVIVGAYVVTWTPFLIANVVESYCKCINSKLFTSIVWLGYCNSLINPIIYPLLMRDFRKVYMKMLLSCCPRLKLLRQTSRDIANRGFEKSFTTRYSNSGMKTDNV</sequence>
<feature type="transmembrane region" description="Helical" evidence="10">
    <location>
        <begin position="204"/>
        <end position="226"/>
    </location>
</feature>
<dbReference type="InterPro" id="IPR000276">
    <property type="entry name" value="GPCR_Rhodpsn"/>
</dbReference>
<accession>A0A8S3ZG33</accession>
<keyword evidence="2" id="KW-1003">Cell membrane</keyword>
<keyword evidence="6 10" id="KW-0472">Membrane</keyword>
<proteinExistence type="inferred from homology"/>
<dbReference type="SUPFAM" id="SSF81321">
    <property type="entry name" value="Family A G protein-coupled receptor-like"/>
    <property type="match status" value="1"/>
</dbReference>
<name>A0A8S3ZG33_9EUPU</name>
<dbReference type="Proteomes" id="UP000678393">
    <property type="component" value="Unassembled WGS sequence"/>
</dbReference>
<evidence type="ECO:0000256" key="7">
    <source>
        <dbReference type="ARBA" id="ARBA00023170"/>
    </source>
</evidence>
<feature type="transmembrane region" description="Helical" evidence="10">
    <location>
        <begin position="105"/>
        <end position="128"/>
    </location>
</feature>
<feature type="transmembrane region" description="Helical" evidence="10">
    <location>
        <begin position="56"/>
        <end position="75"/>
    </location>
</feature>
<dbReference type="PANTHER" id="PTHR24248:SF66">
    <property type="entry name" value="OCTOPAMINE RECEPTOR BETA-3R"/>
    <property type="match status" value="1"/>
</dbReference>
<dbReference type="OrthoDB" id="10018303at2759"/>
<keyword evidence="4 10" id="KW-1133">Transmembrane helix</keyword>
<dbReference type="InterPro" id="IPR017452">
    <property type="entry name" value="GPCR_Rhodpsn_7TM"/>
</dbReference>